<sequence>MVTTDDHFYILVIEMCPRQPIPPLSLPQEFEDGEFIPILSMPAEFEDDEFVPRHCAIAQPHYSVIDLSPRGAIICQDCQRRRNVIWDFAQFLVNIHNNEDALSECDEFPKCFYCDNDIYIFITPTECRMCCNQRNDTPSVQQIFTTES</sequence>
<accession>A0AAW1JG42</accession>
<organism evidence="1 2">
    <name type="scientific">Popillia japonica</name>
    <name type="common">Japanese beetle</name>
    <dbReference type="NCBI Taxonomy" id="7064"/>
    <lineage>
        <taxon>Eukaryota</taxon>
        <taxon>Metazoa</taxon>
        <taxon>Ecdysozoa</taxon>
        <taxon>Arthropoda</taxon>
        <taxon>Hexapoda</taxon>
        <taxon>Insecta</taxon>
        <taxon>Pterygota</taxon>
        <taxon>Neoptera</taxon>
        <taxon>Endopterygota</taxon>
        <taxon>Coleoptera</taxon>
        <taxon>Polyphaga</taxon>
        <taxon>Scarabaeiformia</taxon>
        <taxon>Scarabaeidae</taxon>
        <taxon>Rutelinae</taxon>
        <taxon>Popillia</taxon>
    </lineage>
</organism>
<protein>
    <submittedName>
        <fullName evidence="1">Uncharacterized protein</fullName>
    </submittedName>
</protein>
<evidence type="ECO:0000313" key="2">
    <source>
        <dbReference type="Proteomes" id="UP001458880"/>
    </source>
</evidence>
<comment type="caution">
    <text evidence="1">The sequence shown here is derived from an EMBL/GenBank/DDBJ whole genome shotgun (WGS) entry which is preliminary data.</text>
</comment>
<dbReference type="EMBL" id="JASPKY010000393">
    <property type="protein sequence ID" value="KAK9702389.1"/>
    <property type="molecule type" value="Genomic_DNA"/>
</dbReference>
<gene>
    <name evidence="1" type="ORF">QE152_g29969</name>
</gene>
<keyword evidence="2" id="KW-1185">Reference proteome</keyword>
<reference evidence="1 2" key="1">
    <citation type="journal article" date="2024" name="BMC Genomics">
        <title>De novo assembly and annotation of Popillia japonica's genome with initial clues to its potential as an invasive pest.</title>
        <authorList>
            <person name="Cucini C."/>
            <person name="Boschi S."/>
            <person name="Funari R."/>
            <person name="Cardaioli E."/>
            <person name="Iannotti N."/>
            <person name="Marturano G."/>
            <person name="Paoli F."/>
            <person name="Bruttini M."/>
            <person name="Carapelli A."/>
            <person name="Frati F."/>
            <person name="Nardi F."/>
        </authorList>
    </citation>
    <scope>NUCLEOTIDE SEQUENCE [LARGE SCALE GENOMIC DNA]</scope>
    <source>
        <strain evidence="1">DMR45628</strain>
    </source>
</reference>
<proteinExistence type="predicted"/>
<evidence type="ECO:0000313" key="1">
    <source>
        <dbReference type="EMBL" id="KAK9702389.1"/>
    </source>
</evidence>
<dbReference type="AlphaFoldDB" id="A0AAW1JG42"/>
<name>A0AAW1JG42_POPJA</name>
<dbReference type="Proteomes" id="UP001458880">
    <property type="component" value="Unassembled WGS sequence"/>
</dbReference>